<dbReference type="Gene3D" id="2.40.30.170">
    <property type="match status" value="1"/>
</dbReference>
<keyword evidence="4 5" id="KW-0472">Membrane</keyword>
<dbReference type="Proteomes" id="UP000031246">
    <property type="component" value="Unassembled WGS sequence"/>
</dbReference>
<dbReference type="AlphaFoldDB" id="A0A0C1FKK5"/>
<accession>A0A0C1FKK5</accession>
<dbReference type="PRINTS" id="PR01490">
    <property type="entry name" value="RTXTOXIND"/>
</dbReference>
<evidence type="ECO:0000256" key="4">
    <source>
        <dbReference type="ARBA" id="ARBA00023136"/>
    </source>
</evidence>
<dbReference type="PANTHER" id="PTHR30386">
    <property type="entry name" value="MEMBRANE FUSION SUBUNIT OF EMRAB-TOLC MULTIDRUG EFFLUX PUMP"/>
    <property type="match status" value="1"/>
</dbReference>
<keyword evidence="7" id="KW-1185">Reference proteome</keyword>
<comment type="subcellular location">
    <subcellularLocation>
        <location evidence="1">Membrane</location>
        <topology evidence="1">Single-pass membrane protein</topology>
    </subcellularLocation>
</comment>
<keyword evidence="2 5" id="KW-0812">Transmembrane</keyword>
<dbReference type="EMBL" id="JSYN01000015">
    <property type="protein sequence ID" value="KIA93447.1"/>
    <property type="molecule type" value="Genomic_DNA"/>
</dbReference>
<evidence type="ECO:0008006" key="8">
    <source>
        <dbReference type="Google" id="ProtNLM"/>
    </source>
</evidence>
<keyword evidence="3 5" id="KW-1133">Transmembrane helix</keyword>
<evidence type="ECO:0000256" key="5">
    <source>
        <dbReference type="SAM" id="Phobius"/>
    </source>
</evidence>
<dbReference type="InterPro" id="IPR050739">
    <property type="entry name" value="MFP"/>
</dbReference>
<organism evidence="6 7">
    <name type="scientific">Pedobacter kyungheensis</name>
    <dbReference type="NCBI Taxonomy" id="1069985"/>
    <lineage>
        <taxon>Bacteria</taxon>
        <taxon>Pseudomonadati</taxon>
        <taxon>Bacteroidota</taxon>
        <taxon>Sphingobacteriia</taxon>
        <taxon>Sphingobacteriales</taxon>
        <taxon>Sphingobacteriaceae</taxon>
        <taxon>Pedobacter</taxon>
    </lineage>
</organism>
<dbReference type="PANTHER" id="PTHR30386:SF26">
    <property type="entry name" value="TRANSPORT PROTEIN COMB"/>
    <property type="match status" value="1"/>
</dbReference>
<proteinExistence type="predicted"/>
<evidence type="ECO:0000256" key="1">
    <source>
        <dbReference type="ARBA" id="ARBA00004167"/>
    </source>
</evidence>
<sequence>MQQDSEIYHHKQRTEQVQHIIERMPTRFGFWVSIIVGFIFILIFVFGWLVRYPDVVPGQIVVNSNISPIKLIANSNGKLKLNSIKSMEEVKEGQIIAYIENPTNPDIVFYIDSILKGFNPSHESILMLKNKLPGNLSLGELNGKYYAFVNSLQEYTNYKQDKLFDKQAQNLLDLLSEQKKAIVSATNRVEMAKKSLIFAHKFYQRDSTLFKNKVISEAELDKTEMNYISNKDALQAAINNLVQNKQSSQQTEGKIQELGIQKPEKNSELNIQLISAYNDLIDNIKSWEQHYVFRAPFKGKVQFLKFYHENQFLQSGEQVFTIIPNNEEAIGQVVLPANGSGKVKIGQEVIVKLDNYPYMEYGSIKGHIASISLTSNTEKTEQGNTETYLASVKFDNGLKTNYGKQLDFKAEAKGSAEIITNDRKLIQRLFDNLKYVVNK</sequence>
<name>A0A0C1FKK5_9SPHI</name>
<gene>
    <name evidence="6" type="ORF">OC25_13565</name>
</gene>
<evidence type="ECO:0000313" key="7">
    <source>
        <dbReference type="Proteomes" id="UP000031246"/>
    </source>
</evidence>
<dbReference type="OrthoDB" id="7057889at2"/>
<evidence type="ECO:0000256" key="3">
    <source>
        <dbReference type="ARBA" id="ARBA00022989"/>
    </source>
</evidence>
<protein>
    <recommendedName>
        <fullName evidence="8">Hemolysin D</fullName>
    </recommendedName>
</protein>
<reference evidence="6 7" key="1">
    <citation type="submission" date="2014-10" db="EMBL/GenBank/DDBJ databases">
        <title>Pedobacter Kyungheensis.</title>
        <authorList>
            <person name="Anderson B.M."/>
            <person name="Newman J.D."/>
        </authorList>
    </citation>
    <scope>NUCLEOTIDE SEQUENCE [LARGE SCALE GENOMIC DNA]</scope>
    <source>
        <strain evidence="6 7">KACC 16221</strain>
    </source>
</reference>
<dbReference type="GO" id="GO:0016020">
    <property type="term" value="C:membrane"/>
    <property type="evidence" value="ECO:0007669"/>
    <property type="project" value="UniProtKB-SubCell"/>
</dbReference>
<evidence type="ECO:0000313" key="6">
    <source>
        <dbReference type="EMBL" id="KIA93447.1"/>
    </source>
</evidence>
<comment type="caution">
    <text evidence="6">The sequence shown here is derived from an EMBL/GenBank/DDBJ whole genome shotgun (WGS) entry which is preliminary data.</text>
</comment>
<evidence type="ECO:0000256" key="2">
    <source>
        <dbReference type="ARBA" id="ARBA00022692"/>
    </source>
</evidence>
<dbReference type="RefSeq" id="WP_039476883.1">
    <property type="nucleotide sequence ID" value="NZ_JSYN01000015.1"/>
</dbReference>
<feature type="transmembrane region" description="Helical" evidence="5">
    <location>
        <begin position="28"/>
        <end position="50"/>
    </location>
</feature>